<proteinExistence type="predicted"/>
<evidence type="ECO:0000313" key="2">
    <source>
        <dbReference type="EMBL" id="RDX50415.1"/>
    </source>
</evidence>
<organism evidence="2 3">
    <name type="scientific">Lentinus brumalis</name>
    <dbReference type="NCBI Taxonomy" id="2498619"/>
    <lineage>
        <taxon>Eukaryota</taxon>
        <taxon>Fungi</taxon>
        <taxon>Dikarya</taxon>
        <taxon>Basidiomycota</taxon>
        <taxon>Agaricomycotina</taxon>
        <taxon>Agaricomycetes</taxon>
        <taxon>Polyporales</taxon>
        <taxon>Polyporaceae</taxon>
        <taxon>Lentinus</taxon>
    </lineage>
</organism>
<keyword evidence="1" id="KW-0732">Signal</keyword>
<dbReference type="Proteomes" id="UP000256964">
    <property type="component" value="Unassembled WGS sequence"/>
</dbReference>
<sequence length="74" mass="8376">MSKRFRQTQTIMQLLGMVTACVHSEGVRGDDIMRCQGRNDMYMVSAFTGPCASYDCAYVDDRVWRTLTLGCTLL</sequence>
<accession>A0A371DCZ7</accession>
<gene>
    <name evidence="2" type="ORF">OH76DRAFT_1402450</name>
</gene>
<protein>
    <recommendedName>
        <fullName evidence="4">Secreted protein</fullName>
    </recommendedName>
</protein>
<feature type="signal peptide" evidence="1">
    <location>
        <begin position="1"/>
        <end position="29"/>
    </location>
</feature>
<dbReference type="AlphaFoldDB" id="A0A371DCZ7"/>
<evidence type="ECO:0000256" key="1">
    <source>
        <dbReference type="SAM" id="SignalP"/>
    </source>
</evidence>
<feature type="chain" id="PRO_5016728552" description="Secreted protein" evidence="1">
    <location>
        <begin position="30"/>
        <end position="74"/>
    </location>
</feature>
<dbReference type="PROSITE" id="PS51257">
    <property type="entry name" value="PROKAR_LIPOPROTEIN"/>
    <property type="match status" value="1"/>
</dbReference>
<evidence type="ECO:0000313" key="3">
    <source>
        <dbReference type="Proteomes" id="UP000256964"/>
    </source>
</evidence>
<evidence type="ECO:0008006" key="4">
    <source>
        <dbReference type="Google" id="ProtNLM"/>
    </source>
</evidence>
<reference evidence="2 3" key="1">
    <citation type="journal article" date="2018" name="Biotechnol. Biofuels">
        <title>Integrative visual omics of the white-rot fungus Polyporus brumalis exposes the biotechnological potential of its oxidative enzymes for delignifying raw plant biomass.</title>
        <authorList>
            <person name="Miyauchi S."/>
            <person name="Rancon A."/>
            <person name="Drula E."/>
            <person name="Hage H."/>
            <person name="Chaduli D."/>
            <person name="Favel A."/>
            <person name="Grisel S."/>
            <person name="Henrissat B."/>
            <person name="Herpoel-Gimbert I."/>
            <person name="Ruiz-Duenas F.J."/>
            <person name="Chevret D."/>
            <person name="Hainaut M."/>
            <person name="Lin J."/>
            <person name="Wang M."/>
            <person name="Pangilinan J."/>
            <person name="Lipzen A."/>
            <person name="Lesage-Meessen L."/>
            <person name="Navarro D."/>
            <person name="Riley R."/>
            <person name="Grigoriev I.V."/>
            <person name="Zhou S."/>
            <person name="Raouche S."/>
            <person name="Rosso M.N."/>
        </authorList>
    </citation>
    <scope>NUCLEOTIDE SEQUENCE [LARGE SCALE GENOMIC DNA]</scope>
    <source>
        <strain evidence="2 3">BRFM 1820</strain>
    </source>
</reference>
<name>A0A371DCZ7_9APHY</name>
<keyword evidence="3" id="KW-1185">Reference proteome</keyword>
<dbReference type="EMBL" id="KZ857399">
    <property type="protein sequence ID" value="RDX50415.1"/>
    <property type="molecule type" value="Genomic_DNA"/>
</dbReference>